<sequence length="435" mass="46746">MTKRLRYAGTRVWNSGLALLLLCLAACTEATGIGDDLPSPNIATGTFYTDTLTVRTSTVLTDSVVSSGTGYLLTGRYVDARLGTIVARGFLQPGLSSAFQPTQTMVYDSLVLELTADSYRYGDTTRTQQLAVHRLQEPFRTGKTYYTRDALGYEATALGSRTFRARAGLGSFRMRLADGLGRELLQAGQSGQLMTTDELRARLPGLALAPGGADNASLRWAAAATLHLYYHDPTDPTVAITEDFSAAGSNAYFFQLQADRSSTALASLTGTRQALASAATAEETYIQAGLGLRTKLEFPYLQQLKDLGGTIIVNSAQLRLEVVTSTESRFLPPPATLVPRLTSRANQSGALFLNADGSTLTVAYQQDISARTGLQQGFYALNLTAYMESVLRGTLENNGILLSAEASTVERVILGSTANTAHPLQLKVYYSRIAP</sequence>
<protein>
    <submittedName>
        <fullName evidence="2">DUF4270 family protein</fullName>
    </submittedName>
</protein>
<accession>A0A7G7W3N9</accession>
<keyword evidence="1" id="KW-0732">Signal</keyword>
<proteinExistence type="predicted"/>
<feature type="signal peptide" evidence="1">
    <location>
        <begin position="1"/>
        <end position="30"/>
    </location>
</feature>
<dbReference type="Pfam" id="PF14092">
    <property type="entry name" value="DUF4270"/>
    <property type="match status" value="1"/>
</dbReference>
<dbReference type="InterPro" id="IPR025366">
    <property type="entry name" value="DUF4270"/>
</dbReference>
<organism evidence="2 3">
    <name type="scientific">Hymenobacter sediminicola</name>
    <dbReference type="NCBI Taxonomy" id="2761579"/>
    <lineage>
        <taxon>Bacteria</taxon>
        <taxon>Pseudomonadati</taxon>
        <taxon>Bacteroidota</taxon>
        <taxon>Cytophagia</taxon>
        <taxon>Cytophagales</taxon>
        <taxon>Hymenobacteraceae</taxon>
        <taxon>Hymenobacter</taxon>
    </lineage>
</organism>
<dbReference type="Proteomes" id="UP000515489">
    <property type="component" value="Chromosome"/>
</dbReference>
<reference evidence="2 3" key="1">
    <citation type="submission" date="2020-08" db="EMBL/GenBank/DDBJ databases">
        <title>Hymenobacter sp. S2-20-2 genome sequencing.</title>
        <authorList>
            <person name="Jin L."/>
        </authorList>
    </citation>
    <scope>NUCLEOTIDE SEQUENCE [LARGE SCALE GENOMIC DNA]</scope>
    <source>
        <strain evidence="2 3">S2-20-2</strain>
    </source>
</reference>
<evidence type="ECO:0000313" key="3">
    <source>
        <dbReference type="Proteomes" id="UP000515489"/>
    </source>
</evidence>
<dbReference type="EMBL" id="CP060202">
    <property type="protein sequence ID" value="QNH60982.1"/>
    <property type="molecule type" value="Genomic_DNA"/>
</dbReference>
<name>A0A7G7W3N9_9BACT</name>
<evidence type="ECO:0000313" key="2">
    <source>
        <dbReference type="EMBL" id="QNH60982.1"/>
    </source>
</evidence>
<dbReference type="RefSeq" id="WP_185886913.1">
    <property type="nucleotide sequence ID" value="NZ_CP060202.1"/>
</dbReference>
<feature type="chain" id="PRO_5028956224" evidence="1">
    <location>
        <begin position="31"/>
        <end position="435"/>
    </location>
</feature>
<evidence type="ECO:0000256" key="1">
    <source>
        <dbReference type="SAM" id="SignalP"/>
    </source>
</evidence>
<dbReference type="KEGG" id="hsk:H4317_12405"/>
<keyword evidence="3" id="KW-1185">Reference proteome</keyword>
<gene>
    <name evidence="2" type="ORF">H4317_12405</name>
</gene>
<dbReference type="AlphaFoldDB" id="A0A7G7W3N9"/>